<organism evidence="3 4">
    <name type="scientific">Okeania hirsuta</name>
    <dbReference type="NCBI Taxonomy" id="1458930"/>
    <lineage>
        <taxon>Bacteria</taxon>
        <taxon>Bacillati</taxon>
        <taxon>Cyanobacteriota</taxon>
        <taxon>Cyanophyceae</taxon>
        <taxon>Oscillatoriophycideae</taxon>
        <taxon>Oscillatoriales</taxon>
        <taxon>Microcoleaceae</taxon>
        <taxon>Okeania</taxon>
    </lineage>
</organism>
<dbReference type="OrthoDB" id="513429at2"/>
<dbReference type="AlphaFoldDB" id="A0A3N6PUJ7"/>
<reference evidence="3 4" key="1">
    <citation type="journal article" date="2018" name="ACS Chem. Biol.">
        <title>Ketoreductase domain dysfunction expands chemodiversity: malyngamide biosynthesis in the cyanobacterium Okeania hirsuta.</title>
        <authorList>
            <person name="Moss N.A."/>
            <person name="Leao T."/>
            <person name="Rankin M."/>
            <person name="McCullough T.M."/>
            <person name="Qu P."/>
            <person name="Korobeynikov A."/>
            <person name="Smith J.L."/>
            <person name="Gerwick L."/>
            <person name="Gerwick W.H."/>
        </authorList>
    </citation>
    <scope>NUCLEOTIDE SEQUENCE [LARGE SCALE GENOMIC DNA]</scope>
    <source>
        <strain evidence="3 4">PAB10Feb10-1</strain>
    </source>
</reference>
<evidence type="ECO:0000256" key="2">
    <source>
        <dbReference type="SAM" id="Phobius"/>
    </source>
</evidence>
<dbReference type="EMBL" id="RCBY01000064">
    <property type="protein sequence ID" value="RQH43252.1"/>
    <property type="molecule type" value="Genomic_DNA"/>
</dbReference>
<proteinExistence type="predicted"/>
<feature type="compositionally biased region" description="Polar residues" evidence="1">
    <location>
        <begin position="1"/>
        <end position="13"/>
    </location>
</feature>
<gene>
    <name evidence="3" type="ORF">D5R40_13335</name>
</gene>
<dbReference type="RefSeq" id="WP_124154742.1">
    <property type="nucleotide sequence ID" value="NZ_CAWOLW010000601.1"/>
</dbReference>
<feature type="transmembrane region" description="Helical" evidence="2">
    <location>
        <begin position="76"/>
        <end position="96"/>
    </location>
</feature>
<protein>
    <submittedName>
        <fullName evidence="3">Uncharacterized protein</fullName>
    </submittedName>
</protein>
<dbReference type="Proteomes" id="UP000269154">
    <property type="component" value="Unassembled WGS sequence"/>
</dbReference>
<keyword evidence="4" id="KW-1185">Reference proteome</keyword>
<evidence type="ECO:0000313" key="3">
    <source>
        <dbReference type="EMBL" id="RQH43252.1"/>
    </source>
</evidence>
<feature type="compositionally biased region" description="Polar residues" evidence="1">
    <location>
        <begin position="21"/>
        <end position="40"/>
    </location>
</feature>
<evidence type="ECO:0000256" key="1">
    <source>
        <dbReference type="SAM" id="MobiDB-lite"/>
    </source>
</evidence>
<evidence type="ECO:0000313" key="4">
    <source>
        <dbReference type="Proteomes" id="UP000269154"/>
    </source>
</evidence>
<comment type="caution">
    <text evidence="3">The sequence shown here is derived from an EMBL/GenBank/DDBJ whole genome shotgun (WGS) entry which is preliminary data.</text>
</comment>
<feature type="region of interest" description="Disordered" evidence="1">
    <location>
        <begin position="1"/>
        <end position="47"/>
    </location>
</feature>
<keyword evidence="2" id="KW-0472">Membrane</keyword>
<keyword evidence="2" id="KW-1133">Transmembrane helix</keyword>
<keyword evidence="2" id="KW-0812">Transmembrane</keyword>
<accession>A0A3N6PUJ7</accession>
<name>A0A3N6PUJ7_9CYAN</name>
<sequence>MSEDQPQQPNLEQPETEAVYQESTETPSVTPQSPPEQQSTTEKKSVVAKPSIGQQVLGLVRSLLPASLSQKLSDGLLTGAIAGIFVLIVVIIFVSFSSGQPATEVADIPIAEEIEAIAPTDIPIAEEIEAIAPEESLALTVDPEVSEDSFDEAPESVEPIIVGPPKLTPEQILIVSIQNQIDDLTNEYGAGIIESLRVNFPSSLLIVELNNDWYDKTEEEQDKLVKQMFQEAQDLDFNKLQVMNSLGRVIARSSVINSEMIVLERSLLEIPG</sequence>